<dbReference type="EMBL" id="JBANRG010000003">
    <property type="protein sequence ID" value="KAK7469323.1"/>
    <property type="molecule type" value="Genomic_DNA"/>
</dbReference>
<sequence>MDDQFLLRVFDAIGALKEEPSKLQSLAFDSCQFETVLPTSSPYDVKFSSLHLRLGVNESIETLIHAFKIHGLHGFTATNLSFFRGADTYALATLLNRSRQELQFISLARLDPPSTYDKWGALRNVHFSEMICLTDFFLSQSGSSSSILSHIIEEVTRATALARSFAGKFAPGQTRFTANTVFCQRGARRSSQNGAAADV</sequence>
<reference evidence="1 2" key="1">
    <citation type="submission" date="2024-01" db="EMBL/GenBank/DDBJ databases">
        <title>A draft genome for the cacao thread blight pathogen Marasmiellus scandens.</title>
        <authorList>
            <person name="Baruah I.K."/>
            <person name="Leung J."/>
            <person name="Bukari Y."/>
            <person name="Amoako-Attah I."/>
            <person name="Meinhardt L.W."/>
            <person name="Bailey B.A."/>
            <person name="Cohen S.P."/>
        </authorList>
    </citation>
    <scope>NUCLEOTIDE SEQUENCE [LARGE SCALE GENOMIC DNA]</scope>
    <source>
        <strain evidence="1 2">GH-19</strain>
    </source>
</reference>
<gene>
    <name evidence="1" type="ORF">VKT23_003804</name>
</gene>
<name>A0ABR1K2M6_9AGAR</name>
<accession>A0ABR1K2M6</accession>
<organism evidence="1 2">
    <name type="scientific">Marasmiellus scandens</name>
    <dbReference type="NCBI Taxonomy" id="2682957"/>
    <lineage>
        <taxon>Eukaryota</taxon>
        <taxon>Fungi</taxon>
        <taxon>Dikarya</taxon>
        <taxon>Basidiomycota</taxon>
        <taxon>Agaricomycotina</taxon>
        <taxon>Agaricomycetes</taxon>
        <taxon>Agaricomycetidae</taxon>
        <taxon>Agaricales</taxon>
        <taxon>Marasmiineae</taxon>
        <taxon>Omphalotaceae</taxon>
        <taxon>Marasmiellus</taxon>
    </lineage>
</organism>
<protein>
    <submittedName>
        <fullName evidence="1">Uncharacterized protein</fullName>
    </submittedName>
</protein>
<evidence type="ECO:0000313" key="1">
    <source>
        <dbReference type="EMBL" id="KAK7469323.1"/>
    </source>
</evidence>
<proteinExistence type="predicted"/>
<comment type="caution">
    <text evidence="1">The sequence shown here is derived from an EMBL/GenBank/DDBJ whole genome shotgun (WGS) entry which is preliminary data.</text>
</comment>
<keyword evidence="2" id="KW-1185">Reference proteome</keyword>
<dbReference type="Proteomes" id="UP001498398">
    <property type="component" value="Unassembled WGS sequence"/>
</dbReference>
<evidence type="ECO:0000313" key="2">
    <source>
        <dbReference type="Proteomes" id="UP001498398"/>
    </source>
</evidence>